<reference evidence="2" key="1">
    <citation type="submission" date="2020-07" db="EMBL/GenBank/DDBJ databases">
        <title>Genome sequence and genetic diversity analysis of an under-domesticated orphan crop, white fonio (Digitaria exilis).</title>
        <authorList>
            <person name="Bennetzen J.L."/>
            <person name="Chen S."/>
            <person name="Ma X."/>
            <person name="Wang X."/>
            <person name="Yssel A.E.J."/>
            <person name="Chaluvadi S.R."/>
            <person name="Johnson M."/>
            <person name="Gangashetty P."/>
            <person name="Hamidou F."/>
            <person name="Sanogo M.D."/>
            <person name="Zwaenepoel A."/>
            <person name="Wallace J."/>
            <person name="Van De Peer Y."/>
            <person name="Van Deynze A."/>
        </authorList>
    </citation>
    <scope>NUCLEOTIDE SEQUENCE</scope>
    <source>
        <tissue evidence="2">Leaves</tissue>
    </source>
</reference>
<protein>
    <recommendedName>
        <fullName evidence="1">DUF3615 domain-containing protein</fullName>
    </recommendedName>
</protein>
<dbReference type="OrthoDB" id="696073at2759"/>
<proteinExistence type="predicted"/>
<evidence type="ECO:0000313" key="2">
    <source>
        <dbReference type="EMBL" id="KAF8671599.1"/>
    </source>
</evidence>
<keyword evidence="3" id="KW-1185">Reference proteome</keyword>
<feature type="domain" description="DUF3615" evidence="1">
    <location>
        <begin position="16"/>
        <end position="104"/>
    </location>
</feature>
<dbReference type="EMBL" id="JACEFO010002238">
    <property type="protein sequence ID" value="KAF8671599.1"/>
    <property type="molecule type" value="Genomic_DNA"/>
</dbReference>
<name>A0A835ASG9_9POAL</name>
<dbReference type="PANTHER" id="PTHR33326">
    <property type="entry name" value="OS05G0543800 PROTEIN"/>
    <property type="match status" value="1"/>
</dbReference>
<dbReference type="Pfam" id="PF12274">
    <property type="entry name" value="DUF3615"/>
    <property type="match status" value="1"/>
</dbReference>
<evidence type="ECO:0000313" key="3">
    <source>
        <dbReference type="Proteomes" id="UP000636709"/>
    </source>
</evidence>
<dbReference type="PANTHER" id="PTHR33326:SF14">
    <property type="entry name" value="EXPRESSED PROTEIN"/>
    <property type="match status" value="1"/>
</dbReference>
<dbReference type="InterPro" id="IPR022059">
    <property type="entry name" value="DUF3615"/>
</dbReference>
<gene>
    <name evidence="2" type="ORF">HU200_049923</name>
</gene>
<organism evidence="2 3">
    <name type="scientific">Digitaria exilis</name>
    <dbReference type="NCBI Taxonomy" id="1010633"/>
    <lineage>
        <taxon>Eukaryota</taxon>
        <taxon>Viridiplantae</taxon>
        <taxon>Streptophyta</taxon>
        <taxon>Embryophyta</taxon>
        <taxon>Tracheophyta</taxon>
        <taxon>Spermatophyta</taxon>
        <taxon>Magnoliopsida</taxon>
        <taxon>Liliopsida</taxon>
        <taxon>Poales</taxon>
        <taxon>Poaceae</taxon>
        <taxon>PACMAD clade</taxon>
        <taxon>Panicoideae</taxon>
        <taxon>Panicodae</taxon>
        <taxon>Paniceae</taxon>
        <taxon>Anthephorinae</taxon>
        <taxon>Digitaria</taxon>
    </lineage>
</organism>
<dbReference type="AlphaFoldDB" id="A0A835ASG9"/>
<evidence type="ECO:0000259" key="1">
    <source>
        <dbReference type="Pfam" id="PF12274"/>
    </source>
</evidence>
<comment type="caution">
    <text evidence="2">The sequence shown here is derived from an EMBL/GenBank/DDBJ whole genome shotgun (WGS) entry which is preliminary data.</text>
</comment>
<accession>A0A835ASG9</accession>
<sequence length="130" mass="15181">MSEECFLAFTKSAENTHSEGIEHKFGELRSQCLSVEAYNKIFHHYNFTIEEKHEICDVWTSKVYFAEVKQVSGLKSYLCCMLEPNDQGHCHGCKNQDMYELKHPSRGGYEEGDASIHWPFMDDPDYDHTY</sequence>
<dbReference type="Proteomes" id="UP000636709">
    <property type="component" value="Unassembled WGS sequence"/>
</dbReference>